<dbReference type="STRING" id="51670.SAMN04488557_1383"/>
<dbReference type="EMBL" id="FPCH01000001">
    <property type="protein sequence ID" value="SFV29992.1"/>
    <property type="molecule type" value="Genomic_DNA"/>
</dbReference>
<dbReference type="PANTHER" id="PTHR30386:SF27">
    <property type="entry name" value="MEMBRANE FUSION PROTEIN (MFP) FAMILY PROTEIN"/>
    <property type="match status" value="1"/>
</dbReference>
<proteinExistence type="inferred from homology"/>
<keyword evidence="7 9" id="KW-1133">Transmembrane helix</keyword>
<dbReference type="GO" id="GO:0005886">
    <property type="term" value="C:plasma membrane"/>
    <property type="evidence" value="ECO:0007669"/>
    <property type="project" value="UniProtKB-SubCell"/>
</dbReference>
<dbReference type="PANTHER" id="PTHR30386">
    <property type="entry name" value="MEMBRANE FUSION SUBUNIT OF EMRAB-TOLC MULTIDRUG EFFLUX PUMP"/>
    <property type="match status" value="1"/>
</dbReference>
<sequence length="601" mass="64687">MKARAVRLIGCLSLFAGILGITHQLFLYFAGGAWGGRPSSPSVIGWWMDVSSAVMASARNAGDALNGQPLVLAFVELLVSVPVALALFFAIFSLASRNSFSGLAGAIARFFTRGGLRPVLRDRGVAVSPATRQRMEAVHREFLPAALELVETPPSPIAVALLWFVCLGFSSVLAWSYFGHLDIYATASGKIQPRGGSKIVQPLLPGKVIAMHVENGSHVKAGDLLIELDPTETAADKTAQALELQATRAEIARREVAVAIARSDTLALRPIPFDESLGDVLRDREEHVLVADVAHLVSTRDSLEAQLREAGARYDHTTMTVAARKSLLAVLKERVDVRNEIDSQGGGYRARVLDAMQEYEREKTNLASDQGELIEVEAAKNSAKAKIDEAIAQFISEQTAKLAEAQRKRDGLVQDLIKATVKEAQTRLVAPIDGMVQQLSVTTVGQVVSSGQSLMTIVPDDAPIEIEAMILNRDIGFVKVGQPVTIKVDAFPFTRYGTLEGTVTTISHDGVDQKTAANLSDAASLTRPQGAPTSTNAATAETLAFPARITISRETIDVDGEKIRLRPGMSVSAEVKTGQRRAIDYVLSPLREIQSASLQER</sequence>
<evidence type="ECO:0000256" key="6">
    <source>
        <dbReference type="ARBA" id="ARBA00022692"/>
    </source>
</evidence>
<dbReference type="Gene3D" id="2.40.30.170">
    <property type="match status" value="1"/>
</dbReference>
<evidence type="ECO:0000256" key="8">
    <source>
        <dbReference type="ARBA" id="ARBA00023136"/>
    </source>
</evidence>
<evidence type="ECO:0000256" key="3">
    <source>
        <dbReference type="ARBA" id="ARBA00022448"/>
    </source>
</evidence>
<evidence type="ECO:0000313" key="13">
    <source>
        <dbReference type="EMBL" id="SFV29992.1"/>
    </source>
</evidence>
<name>A0A1I7N5Q4_9HYPH</name>
<keyword evidence="4 9" id="KW-1003">Cell membrane</keyword>
<feature type="transmembrane region" description="Helical" evidence="9">
    <location>
        <begin position="70"/>
        <end position="95"/>
    </location>
</feature>
<comment type="subcellular location">
    <subcellularLocation>
        <location evidence="1 9">Cell inner membrane</location>
        <topology evidence="1 9">Single-pass membrane protein</topology>
    </subcellularLocation>
</comment>
<dbReference type="InterPro" id="IPR050739">
    <property type="entry name" value="MFP"/>
</dbReference>
<dbReference type="Proteomes" id="UP000199423">
    <property type="component" value="Unassembled WGS sequence"/>
</dbReference>
<feature type="domain" description="AprE-like beta-barrel" evidence="12">
    <location>
        <begin position="466"/>
        <end position="515"/>
    </location>
</feature>
<keyword evidence="5 9" id="KW-0997">Cell inner membrane</keyword>
<evidence type="ECO:0000256" key="1">
    <source>
        <dbReference type="ARBA" id="ARBA00004377"/>
    </source>
</evidence>
<keyword evidence="6 9" id="KW-0812">Transmembrane</keyword>
<evidence type="ECO:0000256" key="10">
    <source>
        <dbReference type="SAM" id="Coils"/>
    </source>
</evidence>
<protein>
    <recommendedName>
        <fullName evidence="9">Membrane fusion protein (MFP) family protein</fullName>
    </recommendedName>
</protein>
<evidence type="ECO:0000259" key="12">
    <source>
        <dbReference type="Pfam" id="PF26002"/>
    </source>
</evidence>
<evidence type="ECO:0000256" key="2">
    <source>
        <dbReference type="ARBA" id="ARBA00009477"/>
    </source>
</evidence>
<gene>
    <name evidence="13" type="ORF">SAMN04488557_1383</name>
</gene>
<dbReference type="InterPro" id="IPR058982">
    <property type="entry name" value="Beta-barrel_AprE"/>
</dbReference>
<dbReference type="Gene3D" id="2.40.50.100">
    <property type="match status" value="2"/>
</dbReference>
<accession>A0A1I7N5Q4</accession>
<dbReference type="PRINTS" id="PR01490">
    <property type="entry name" value="RTXTOXIND"/>
</dbReference>
<evidence type="ECO:0000256" key="5">
    <source>
        <dbReference type="ARBA" id="ARBA00022519"/>
    </source>
</evidence>
<reference evidence="14" key="1">
    <citation type="submission" date="2016-10" db="EMBL/GenBank/DDBJ databases">
        <authorList>
            <person name="Varghese N."/>
            <person name="Submissions S."/>
        </authorList>
    </citation>
    <scope>NUCLEOTIDE SEQUENCE [LARGE SCALE GENOMIC DNA]</scope>
    <source>
        <strain evidence="14">DSM 1565</strain>
    </source>
</reference>
<evidence type="ECO:0000313" key="14">
    <source>
        <dbReference type="Proteomes" id="UP000199423"/>
    </source>
</evidence>
<comment type="similarity">
    <text evidence="2 9">Belongs to the membrane fusion protein (MFP) (TC 8.A.1) family.</text>
</comment>
<keyword evidence="8 9" id="KW-0472">Membrane</keyword>
<feature type="coiled-coil region" evidence="10">
    <location>
        <begin position="349"/>
        <end position="415"/>
    </location>
</feature>
<evidence type="ECO:0000256" key="4">
    <source>
        <dbReference type="ARBA" id="ARBA00022475"/>
    </source>
</evidence>
<dbReference type="Pfam" id="PF26002">
    <property type="entry name" value="Beta-barrel_AprE"/>
    <property type="match status" value="1"/>
</dbReference>
<keyword evidence="3 9" id="KW-0813">Transport</keyword>
<keyword evidence="14" id="KW-1185">Reference proteome</keyword>
<comment type="caution">
    <text evidence="9">Lacks conserved residue(s) required for the propagation of feature annotation.</text>
</comment>
<dbReference type="InterPro" id="IPR010129">
    <property type="entry name" value="T1SS_HlyD"/>
</dbReference>
<evidence type="ECO:0000259" key="11">
    <source>
        <dbReference type="Pfam" id="PF25917"/>
    </source>
</evidence>
<keyword evidence="10" id="KW-0175">Coiled coil</keyword>
<feature type="transmembrane region" description="Helical" evidence="9">
    <location>
        <begin position="157"/>
        <end position="178"/>
    </location>
</feature>
<organism evidence="13 14">
    <name type="scientific">Hyphomicrobium facile</name>
    <dbReference type="NCBI Taxonomy" id="51670"/>
    <lineage>
        <taxon>Bacteria</taxon>
        <taxon>Pseudomonadati</taxon>
        <taxon>Pseudomonadota</taxon>
        <taxon>Alphaproteobacteria</taxon>
        <taxon>Hyphomicrobiales</taxon>
        <taxon>Hyphomicrobiaceae</taxon>
        <taxon>Hyphomicrobium</taxon>
    </lineage>
</organism>
<dbReference type="NCBIfam" id="TIGR01843">
    <property type="entry name" value="type_I_hlyD"/>
    <property type="match status" value="1"/>
</dbReference>
<dbReference type="GO" id="GO:0015031">
    <property type="term" value="P:protein transport"/>
    <property type="evidence" value="ECO:0007669"/>
    <property type="project" value="InterPro"/>
</dbReference>
<evidence type="ECO:0000256" key="9">
    <source>
        <dbReference type="RuleBase" id="RU365093"/>
    </source>
</evidence>
<dbReference type="Pfam" id="PF25917">
    <property type="entry name" value="BSH_RND"/>
    <property type="match status" value="1"/>
</dbReference>
<dbReference type="InterPro" id="IPR058625">
    <property type="entry name" value="MdtA-like_BSH"/>
</dbReference>
<feature type="domain" description="Multidrug resistance protein MdtA-like barrel-sandwich hybrid" evidence="11">
    <location>
        <begin position="200"/>
        <end position="458"/>
    </location>
</feature>
<dbReference type="OrthoDB" id="9810980at2"/>
<evidence type="ECO:0000256" key="7">
    <source>
        <dbReference type="ARBA" id="ARBA00022989"/>
    </source>
</evidence>
<dbReference type="AlphaFoldDB" id="A0A1I7N5Q4"/>
<dbReference type="RefSeq" id="WP_092865887.1">
    <property type="nucleotide sequence ID" value="NZ_FPCH01000001.1"/>
</dbReference>